<evidence type="ECO:0000313" key="4">
    <source>
        <dbReference type="Proteomes" id="UP000298264"/>
    </source>
</evidence>
<organism evidence="3 4">
    <name type="scientific">Leptospira ilyithenensis</name>
    <dbReference type="NCBI Taxonomy" id="2484901"/>
    <lineage>
        <taxon>Bacteria</taxon>
        <taxon>Pseudomonadati</taxon>
        <taxon>Spirochaetota</taxon>
        <taxon>Spirochaetia</taxon>
        <taxon>Leptospirales</taxon>
        <taxon>Leptospiraceae</taxon>
        <taxon>Leptospira</taxon>
    </lineage>
</organism>
<evidence type="ECO:0000259" key="2">
    <source>
        <dbReference type="Pfam" id="PF19762"/>
    </source>
</evidence>
<protein>
    <recommendedName>
        <fullName evidence="2">DUF6249 domain-containing protein</fullName>
    </recommendedName>
</protein>
<keyword evidence="4" id="KW-1185">Reference proteome</keyword>
<comment type="caution">
    <text evidence="3">The sequence shown here is derived from an EMBL/GenBank/DDBJ whole genome shotgun (WGS) entry which is preliminary data.</text>
</comment>
<feature type="transmembrane region" description="Helical" evidence="1">
    <location>
        <begin position="104"/>
        <end position="122"/>
    </location>
</feature>
<proteinExistence type="predicted"/>
<dbReference type="RefSeq" id="WP_135764363.1">
    <property type="nucleotide sequence ID" value="NZ_RQHV01000048.1"/>
</dbReference>
<gene>
    <name evidence="3" type="ORF">EHS11_10480</name>
</gene>
<evidence type="ECO:0000313" key="3">
    <source>
        <dbReference type="EMBL" id="TGN10182.1"/>
    </source>
</evidence>
<keyword evidence="1" id="KW-0472">Membrane</keyword>
<dbReference type="Pfam" id="PF19762">
    <property type="entry name" value="DUF6249"/>
    <property type="match status" value="1"/>
</dbReference>
<dbReference type="InterPro" id="IPR046216">
    <property type="entry name" value="DUF6249"/>
</dbReference>
<dbReference type="OrthoDB" id="345464at2"/>
<evidence type="ECO:0000256" key="1">
    <source>
        <dbReference type="SAM" id="Phobius"/>
    </source>
</evidence>
<dbReference type="AlphaFoldDB" id="A0A4R9LSY5"/>
<keyword evidence="1" id="KW-0812">Transmembrane</keyword>
<keyword evidence="1" id="KW-1133">Transmembrane helix</keyword>
<accession>A0A4R9LSY5</accession>
<feature type="transmembrane region" description="Helical" evidence="1">
    <location>
        <begin position="75"/>
        <end position="98"/>
    </location>
</feature>
<dbReference type="Proteomes" id="UP000298264">
    <property type="component" value="Unassembled WGS sequence"/>
</dbReference>
<feature type="domain" description="DUF6249" evidence="2">
    <location>
        <begin position="39"/>
        <end position="126"/>
    </location>
</feature>
<feature type="transmembrane region" description="Helical" evidence="1">
    <location>
        <begin position="29"/>
        <end position="54"/>
    </location>
</feature>
<sequence>MTPEQYESILRSLTEIKTALGEERSSYKFILYMVPNIGIMFGTTLLFFLFKWWHKQKMALIQTGQFKPWSFDLRAYSFFLGLLLTFTGFALSFVFILVLGRSMAMMGGLIPFAIGLGLLTFYKLSK</sequence>
<reference evidence="3" key="1">
    <citation type="journal article" date="2019" name="PLoS Negl. Trop. Dis.">
        <title>Revisiting the worldwide diversity of Leptospira species in the environment.</title>
        <authorList>
            <person name="Vincent A.T."/>
            <person name="Schiettekatte O."/>
            <person name="Bourhy P."/>
            <person name="Veyrier F.J."/>
            <person name="Picardeau M."/>
        </authorList>
    </citation>
    <scope>NUCLEOTIDE SEQUENCE [LARGE SCALE GENOMIC DNA]</scope>
    <source>
        <strain evidence="3">201400974</strain>
    </source>
</reference>
<dbReference type="EMBL" id="RQHV01000048">
    <property type="protein sequence ID" value="TGN10182.1"/>
    <property type="molecule type" value="Genomic_DNA"/>
</dbReference>
<name>A0A4R9LSY5_9LEPT</name>